<feature type="transmembrane region" description="Helical" evidence="2">
    <location>
        <begin position="220"/>
        <end position="244"/>
    </location>
</feature>
<evidence type="ECO:0000259" key="4">
    <source>
        <dbReference type="Pfam" id="PF01683"/>
    </source>
</evidence>
<gene>
    <name evidence="6" type="primary">LOC111111992</name>
</gene>
<evidence type="ECO:0000256" key="2">
    <source>
        <dbReference type="SAM" id="Phobius"/>
    </source>
</evidence>
<organism evidence="5 6">
    <name type="scientific">Crassostrea virginica</name>
    <name type="common">Eastern oyster</name>
    <dbReference type="NCBI Taxonomy" id="6565"/>
    <lineage>
        <taxon>Eukaryota</taxon>
        <taxon>Metazoa</taxon>
        <taxon>Spiralia</taxon>
        <taxon>Lophotrochozoa</taxon>
        <taxon>Mollusca</taxon>
        <taxon>Bivalvia</taxon>
        <taxon>Autobranchia</taxon>
        <taxon>Pteriomorphia</taxon>
        <taxon>Ostreida</taxon>
        <taxon>Ostreoidea</taxon>
        <taxon>Ostreidae</taxon>
        <taxon>Crassostrea</taxon>
    </lineage>
</organism>
<keyword evidence="3" id="KW-0732">Signal</keyword>
<dbReference type="Proteomes" id="UP000694844">
    <property type="component" value="Chromosome 9"/>
</dbReference>
<protein>
    <submittedName>
        <fullName evidence="6">Uncharacterized protein LOC111111992 isoform X1</fullName>
    </submittedName>
</protein>
<sequence>MATLITLSYFHHFLIQIMLSVTQYNTPFVGCICLQDVLSLSVDNSETACNLRKEHFDSQETCICTRECNIETIKPVLETSGSYEIEKLIIKFSETVESYSEPSCGSYHNTDVYVTFNCEDKFNKARKLGESCSDAKECLTSNPNSTCNQSKNVCECKEGYMEVLNTCTKDRQLLNEVCENYIESGINNHEQTDIQNNCSTLHPINVNPSKDKIRTNNTGIIVAVALAGILFGVAVSASVFFFMIRRLKKSQNRQMGSLEDMAIRKQNVQVSGDVKSSSVVGTNRRNTEENGIYNHLHEDHVEFQDQSDYDHCPPQDAPDDMYSHLDSGHDNSEDYMGDYGEIN</sequence>
<evidence type="ECO:0000313" key="6">
    <source>
        <dbReference type="RefSeq" id="XP_022304933.1"/>
    </source>
</evidence>
<feature type="compositionally biased region" description="Basic and acidic residues" evidence="1">
    <location>
        <begin position="304"/>
        <end position="313"/>
    </location>
</feature>
<reference evidence="6" key="1">
    <citation type="submission" date="2025-08" db="UniProtKB">
        <authorList>
            <consortium name="RefSeq"/>
        </authorList>
    </citation>
    <scope>IDENTIFICATION</scope>
    <source>
        <tissue evidence="6">Whole sample</tissue>
    </source>
</reference>
<keyword evidence="5" id="KW-1185">Reference proteome</keyword>
<dbReference type="Pfam" id="PF01683">
    <property type="entry name" value="EB"/>
    <property type="match status" value="1"/>
</dbReference>
<feature type="chain" id="PRO_5034546119" evidence="3">
    <location>
        <begin position="23"/>
        <end position="343"/>
    </location>
</feature>
<dbReference type="RefSeq" id="XP_022304933.1">
    <property type="nucleotide sequence ID" value="XM_022449225.1"/>
</dbReference>
<feature type="domain" description="EB" evidence="4">
    <location>
        <begin position="110"/>
        <end position="167"/>
    </location>
</feature>
<dbReference type="InterPro" id="IPR006149">
    <property type="entry name" value="EB_dom"/>
</dbReference>
<dbReference type="AlphaFoldDB" id="A0A8B8BNL3"/>
<evidence type="ECO:0000313" key="5">
    <source>
        <dbReference type="Proteomes" id="UP000694844"/>
    </source>
</evidence>
<proteinExistence type="predicted"/>
<name>A0A8B8BNL3_CRAVI</name>
<feature type="compositionally biased region" description="Basic and acidic residues" evidence="1">
    <location>
        <begin position="321"/>
        <end position="332"/>
    </location>
</feature>
<keyword evidence="2" id="KW-0812">Transmembrane</keyword>
<feature type="signal peptide" evidence="3">
    <location>
        <begin position="1"/>
        <end position="22"/>
    </location>
</feature>
<dbReference type="KEGG" id="cvn:111111992"/>
<feature type="region of interest" description="Disordered" evidence="1">
    <location>
        <begin position="304"/>
        <end position="343"/>
    </location>
</feature>
<keyword evidence="2" id="KW-1133">Transmembrane helix</keyword>
<evidence type="ECO:0000256" key="1">
    <source>
        <dbReference type="SAM" id="MobiDB-lite"/>
    </source>
</evidence>
<dbReference type="OrthoDB" id="5912242at2759"/>
<keyword evidence="2" id="KW-0472">Membrane</keyword>
<evidence type="ECO:0000256" key="3">
    <source>
        <dbReference type="SAM" id="SignalP"/>
    </source>
</evidence>
<accession>A0A8B8BNL3</accession>
<dbReference type="GeneID" id="111111992"/>